<gene>
    <name evidence="2" type="ORF">FB45DRAFT_858878</name>
</gene>
<dbReference type="Proteomes" id="UP001221142">
    <property type="component" value="Unassembled WGS sequence"/>
</dbReference>
<keyword evidence="3" id="KW-1185">Reference proteome</keyword>
<dbReference type="AlphaFoldDB" id="A0AAD7CIA5"/>
<protein>
    <recommendedName>
        <fullName evidence="4">F-box domain-containing protein</fullName>
    </recommendedName>
</protein>
<proteinExistence type="predicted"/>
<evidence type="ECO:0000256" key="1">
    <source>
        <dbReference type="SAM" id="Coils"/>
    </source>
</evidence>
<name>A0AAD7CIA5_9AGAR</name>
<keyword evidence="1" id="KW-0175">Coiled coil</keyword>
<dbReference type="EMBL" id="JARKIF010000001">
    <property type="protein sequence ID" value="KAJ7649943.1"/>
    <property type="molecule type" value="Genomic_DNA"/>
</dbReference>
<organism evidence="2 3">
    <name type="scientific">Roridomyces roridus</name>
    <dbReference type="NCBI Taxonomy" id="1738132"/>
    <lineage>
        <taxon>Eukaryota</taxon>
        <taxon>Fungi</taxon>
        <taxon>Dikarya</taxon>
        <taxon>Basidiomycota</taxon>
        <taxon>Agaricomycotina</taxon>
        <taxon>Agaricomycetes</taxon>
        <taxon>Agaricomycetidae</taxon>
        <taxon>Agaricales</taxon>
        <taxon>Marasmiineae</taxon>
        <taxon>Mycenaceae</taxon>
        <taxon>Roridomyces</taxon>
    </lineage>
</organism>
<sequence>MTTEAIEAEIAQISLEIERQRDVLRRLESSKILLQRRLNAERDPFGRLPLEISSEIFLQCLSPPSNFHPRPHAHLPPLLFLGICHSWTNIALSTPALWTSIGIVFPRAEGFEDLLETRLLRAGSCPLRISLGGVFDSRVARPILHHSAQLERLAISVDEPNIDDEDELFDFLGDIQPQMDLTGLQVLEILAKAM</sequence>
<evidence type="ECO:0000313" key="2">
    <source>
        <dbReference type="EMBL" id="KAJ7649943.1"/>
    </source>
</evidence>
<evidence type="ECO:0000313" key="3">
    <source>
        <dbReference type="Proteomes" id="UP001221142"/>
    </source>
</evidence>
<feature type="coiled-coil region" evidence="1">
    <location>
        <begin position="10"/>
        <end position="37"/>
    </location>
</feature>
<evidence type="ECO:0008006" key="4">
    <source>
        <dbReference type="Google" id="ProtNLM"/>
    </source>
</evidence>
<reference evidence="2" key="1">
    <citation type="submission" date="2023-03" db="EMBL/GenBank/DDBJ databases">
        <title>Massive genome expansion in bonnet fungi (Mycena s.s.) driven by repeated elements and novel gene families across ecological guilds.</title>
        <authorList>
            <consortium name="Lawrence Berkeley National Laboratory"/>
            <person name="Harder C.B."/>
            <person name="Miyauchi S."/>
            <person name="Viragh M."/>
            <person name="Kuo A."/>
            <person name="Thoen E."/>
            <person name="Andreopoulos B."/>
            <person name="Lu D."/>
            <person name="Skrede I."/>
            <person name="Drula E."/>
            <person name="Henrissat B."/>
            <person name="Morin E."/>
            <person name="Kohler A."/>
            <person name="Barry K."/>
            <person name="LaButti K."/>
            <person name="Morin E."/>
            <person name="Salamov A."/>
            <person name="Lipzen A."/>
            <person name="Mereny Z."/>
            <person name="Hegedus B."/>
            <person name="Baldrian P."/>
            <person name="Stursova M."/>
            <person name="Weitz H."/>
            <person name="Taylor A."/>
            <person name="Grigoriev I.V."/>
            <person name="Nagy L.G."/>
            <person name="Martin F."/>
            <person name="Kauserud H."/>
        </authorList>
    </citation>
    <scope>NUCLEOTIDE SEQUENCE</scope>
    <source>
        <strain evidence="2">9284</strain>
    </source>
</reference>
<comment type="caution">
    <text evidence="2">The sequence shown here is derived from an EMBL/GenBank/DDBJ whole genome shotgun (WGS) entry which is preliminary data.</text>
</comment>
<accession>A0AAD7CIA5</accession>